<keyword evidence="8" id="KW-0732">Signal</keyword>
<evidence type="ECO:0000256" key="3">
    <source>
        <dbReference type="ARBA" id="ARBA00022448"/>
    </source>
</evidence>
<feature type="signal peptide" evidence="8">
    <location>
        <begin position="1"/>
        <end position="25"/>
    </location>
</feature>
<dbReference type="Pfam" id="PF02321">
    <property type="entry name" value="OEP"/>
    <property type="match status" value="1"/>
</dbReference>
<name>A0ABX8JVG1_9BACT</name>
<evidence type="ECO:0000256" key="2">
    <source>
        <dbReference type="ARBA" id="ARBA00007613"/>
    </source>
</evidence>
<evidence type="ECO:0000256" key="5">
    <source>
        <dbReference type="ARBA" id="ARBA00022692"/>
    </source>
</evidence>
<organism evidence="9 10">
    <name type="scientific">Geomonas diazotrophica</name>
    <dbReference type="NCBI Taxonomy" id="2843197"/>
    <lineage>
        <taxon>Bacteria</taxon>
        <taxon>Pseudomonadati</taxon>
        <taxon>Thermodesulfobacteriota</taxon>
        <taxon>Desulfuromonadia</taxon>
        <taxon>Geobacterales</taxon>
        <taxon>Geobacteraceae</taxon>
        <taxon>Geomonas</taxon>
    </lineage>
</organism>
<sequence length="493" mass="54673">MKRNRKTALALSFCLTFGAATSAFAQPTINLTLKDAIKMAFEKNLDLKVELYNPAMAEADIRRNLGIYDPVLSLGVNYDRSNSSNILTFRPQQIDQVTANAGVSQLLPTGAVVGVTAQSGWISNSAKYYSNAIDLSLKQPLLKGFGKDTTDLAINVSRFTKGETLNVFRTRLSDTVAKVRNDYFQLYNLLEVLEVRRTSLALAKRILQDDQGRVKAGVLPAYELLNSEFQVATREKQVIDAERAVRDQMDVLRVELQLPPSAEIALADQPYRNSYNLSEQQALDDALGNRTELATQRDVIRINDLQQRVAKNQTLPDLTLNASVGTGGFDRRFLGGLEKTATISEPSWGVGLQFSYPLGNRSAENDYIRKKLALEQAQTQLQSIESGVVRDVKAAIRLVAASYQQLDVTARGTAYAEDRLRAFQKRHDVGLATTKDVFDVENDLVAAKGNQIQAVVDYNNSITQLWRVTGVILDQQGISVSDSEADHLYEKMK</sequence>
<protein>
    <submittedName>
        <fullName evidence="9">TolC family protein</fullName>
    </submittedName>
</protein>
<comment type="similarity">
    <text evidence="2">Belongs to the outer membrane factor (OMF) (TC 1.B.17) family.</text>
</comment>
<keyword evidence="7" id="KW-0998">Cell outer membrane</keyword>
<evidence type="ECO:0000313" key="10">
    <source>
        <dbReference type="Proteomes" id="UP000683493"/>
    </source>
</evidence>
<keyword evidence="5" id="KW-0812">Transmembrane</keyword>
<keyword evidence="4" id="KW-1134">Transmembrane beta strand</keyword>
<dbReference type="InterPro" id="IPR003423">
    <property type="entry name" value="OMP_efflux"/>
</dbReference>
<keyword evidence="10" id="KW-1185">Reference proteome</keyword>
<evidence type="ECO:0000256" key="4">
    <source>
        <dbReference type="ARBA" id="ARBA00022452"/>
    </source>
</evidence>
<dbReference type="Proteomes" id="UP000683493">
    <property type="component" value="Chromosome"/>
</dbReference>
<evidence type="ECO:0000256" key="6">
    <source>
        <dbReference type="ARBA" id="ARBA00023136"/>
    </source>
</evidence>
<proteinExistence type="inferred from homology"/>
<dbReference type="EMBL" id="CP076724">
    <property type="protein sequence ID" value="QWV99405.1"/>
    <property type="molecule type" value="Genomic_DNA"/>
</dbReference>
<dbReference type="PANTHER" id="PTHR30026">
    <property type="entry name" value="OUTER MEMBRANE PROTEIN TOLC"/>
    <property type="match status" value="1"/>
</dbReference>
<feature type="chain" id="PRO_5047192092" evidence="8">
    <location>
        <begin position="26"/>
        <end position="493"/>
    </location>
</feature>
<evidence type="ECO:0000256" key="1">
    <source>
        <dbReference type="ARBA" id="ARBA00004442"/>
    </source>
</evidence>
<evidence type="ECO:0000256" key="7">
    <source>
        <dbReference type="ARBA" id="ARBA00023237"/>
    </source>
</evidence>
<reference evidence="9 10" key="1">
    <citation type="submission" date="2021-06" db="EMBL/GenBank/DDBJ databases">
        <title>Gemonas diversity in paddy soil.</title>
        <authorList>
            <person name="Liu G."/>
        </authorList>
    </citation>
    <scope>NUCLEOTIDE SEQUENCE [LARGE SCALE GENOMIC DNA]</scope>
    <source>
        <strain evidence="9 10">RG29</strain>
    </source>
</reference>
<comment type="subcellular location">
    <subcellularLocation>
        <location evidence="1">Cell outer membrane</location>
    </subcellularLocation>
</comment>
<dbReference type="PANTHER" id="PTHR30026:SF23">
    <property type="entry name" value="TO APRF-PUTATIVE OUTER MEMBRANE EFFLUX PROTEIN OR SECRETED ALKALINE PHOSPHATASE-RELATED"/>
    <property type="match status" value="1"/>
</dbReference>
<evidence type="ECO:0000256" key="8">
    <source>
        <dbReference type="SAM" id="SignalP"/>
    </source>
</evidence>
<keyword evidence="3" id="KW-0813">Transport</keyword>
<keyword evidence="6" id="KW-0472">Membrane</keyword>
<gene>
    <name evidence="9" type="ORF">KP005_09045</name>
</gene>
<accession>A0ABX8JVG1</accession>
<evidence type="ECO:0000313" key="9">
    <source>
        <dbReference type="EMBL" id="QWV99405.1"/>
    </source>
</evidence>
<dbReference type="InterPro" id="IPR051906">
    <property type="entry name" value="TolC-like"/>
</dbReference>